<dbReference type="AlphaFoldDB" id="A0AAV1Y6E0"/>
<gene>
    <name evidence="2" type="ORF">LLUT_LOCUS30612</name>
</gene>
<organism evidence="2 3">
    <name type="scientific">Lupinus luteus</name>
    <name type="common">European yellow lupine</name>
    <dbReference type="NCBI Taxonomy" id="3873"/>
    <lineage>
        <taxon>Eukaryota</taxon>
        <taxon>Viridiplantae</taxon>
        <taxon>Streptophyta</taxon>
        <taxon>Embryophyta</taxon>
        <taxon>Tracheophyta</taxon>
        <taxon>Spermatophyta</taxon>
        <taxon>Magnoliopsida</taxon>
        <taxon>eudicotyledons</taxon>
        <taxon>Gunneridae</taxon>
        <taxon>Pentapetalae</taxon>
        <taxon>rosids</taxon>
        <taxon>fabids</taxon>
        <taxon>Fabales</taxon>
        <taxon>Fabaceae</taxon>
        <taxon>Papilionoideae</taxon>
        <taxon>50 kb inversion clade</taxon>
        <taxon>genistoids sensu lato</taxon>
        <taxon>core genistoids</taxon>
        <taxon>Genisteae</taxon>
        <taxon>Lupinus</taxon>
    </lineage>
</organism>
<evidence type="ECO:0000313" key="3">
    <source>
        <dbReference type="Proteomes" id="UP001497480"/>
    </source>
</evidence>
<dbReference type="PANTHER" id="PTHR38937:SF2">
    <property type="entry name" value="MEMBRANE PROTEIN OF ER BODY-LIKE PROTEIN ISOFORM X1"/>
    <property type="match status" value="1"/>
</dbReference>
<feature type="transmembrane region" description="Helical" evidence="1">
    <location>
        <begin position="372"/>
        <end position="393"/>
    </location>
</feature>
<comment type="caution">
    <text evidence="2">The sequence shown here is derived from an EMBL/GenBank/DDBJ whole genome shotgun (WGS) entry which is preliminary data.</text>
</comment>
<keyword evidence="3" id="KW-1185">Reference proteome</keyword>
<dbReference type="PANTHER" id="PTHR38937">
    <property type="entry name" value="MEMBRANE PROTEIN OF ER BODY-LIKE PROTEIN"/>
    <property type="match status" value="1"/>
</dbReference>
<evidence type="ECO:0008006" key="4">
    <source>
        <dbReference type="Google" id="ProtNLM"/>
    </source>
</evidence>
<evidence type="ECO:0000313" key="2">
    <source>
        <dbReference type="EMBL" id="CAL0329552.1"/>
    </source>
</evidence>
<protein>
    <recommendedName>
        <fullName evidence="4">Membrane protein of ER body-like protein</fullName>
    </recommendedName>
</protein>
<feature type="transmembrane region" description="Helical" evidence="1">
    <location>
        <begin position="405"/>
        <end position="423"/>
    </location>
</feature>
<feature type="transmembrane region" description="Helical" evidence="1">
    <location>
        <begin position="336"/>
        <end position="360"/>
    </location>
</feature>
<reference evidence="2 3" key="1">
    <citation type="submission" date="2024-03" db="EMBL/GenBank/DDBJ databases">
        <authorList>
            <person name="Martinez-Hernandez J."/>
        </authorList>
    </citation>
    <scope>NUCLEOTIDE SEQUENCE [LARGE SCALE GENOMIC DNA]</scope>
</reference>
<sequence length="454" mass="50205">MEVVVDQWRDVENGIQEVGFKQPIILSSNTDVEGGVLELYQTNVEQDVVNPEIIIQSEDNNILPTSDSPIPESDTYLNTTATPEIGAVGIGIEHDEERKELYLESVFHKLPTDGFYCPNCKTCIQKVYIQKGEFKQIITDLDQLPPTDTFRCSSCFSFLIPIGNWLSGLVSGENGGSNQQDSSNQTIITPQYQKGVVAPRKEHFWSDWEVIGWFSKAKTHKQGKQTPIDESTQTLIPREVVVVEEVASNKALEILKSIVYGGLIESVASLSVVTSAASADATTLSIVALAIANLIGGLFIFAHNLGELKAEPPKRALRIEENVDRYNELLGERKNLFLHSFIAIISFIIFGLVPPIVYGFSFHENGEKDYKIAAVLAASVLCITLLSIAKAYIQRSNSFVVYLKTVLYYVSTGSVASVLSYLAGELVKKFLEKVPWIEPSSNVGLHVYGMRPYS</sequence>
<feature type="transmembrane region" description="Helical" evidence="1">
    <location>
        <begin position="284"/>
        <end position="305"/>
    </location>
</feature>
<keyword evidence="1" id="KW-1133">Transmembrane helix</keyword>
<accession>A0AAV1Y6E0</accession>
<proteinExistence type="predicted"/>
<dbReference type="Proteomes" id="UP001497480">
    <property type="component" value="Unassembled WGS sequence"/>
</dbReference>
<feature type="transmembrane region" description="Helical" evidence="1">
    <location>
        <begin position="258"/>
        <end position="278"/>
    </location>
</feature>
<dbReference type="EMBL" id="CAXHTB010000022">
    <property type="protein sequence ID" value="CAL0329552.1"/>
    <property type="molecule type" value="Genomic_DNA"/>
</dbReference>
<keyword evidence="1" id="KW-0812">Transmembrane</keyword>
<evidence type="ECO:0000256" key="1">
    <source>
        <dbReference type="SAM" id="Phobius"/>
    </source>
</evidence>
<name>A0AAV1Y6E0_LUPLU</name>
<keyword evidence="1" id="KW-0472">Membrane</keyword>
<dbReference type="InterPro" id="IPR052843">
    <property type="entry name" value="ER_body_metal_sequester"/>
</dbReference>